<evidence type="ECO:0000313" key="1">
    <source>
        <dbReference type="EMBL" id="MCJ8748070.1"/>
    </source>
</evidence>
<sequence>MVSFVYNIHFAYCCQELSLADALDDDDDKPPTPKPEQKLPKTGEDGLDLADALIPDPKKPDAEDPKQPVVPPKDGGTFSVSDLEEASNDGYNPDVSPGGRSGGNAGDIPSKFFFLFIVNVRCRLCYPGS</sequence>
<reference evidence="1" key="1">
    <citation type="submission" date="2020-02" db="EMBL/GenBank/DDBJ databases">
        <title>Genome sequencing of the panga catfish, Pangasius djambal.</title>
        <authorList>
            <person name="Wen M."/>
            <person name="Zahm M."/>
            <person name="Roques C."/>
            <person name="Cabau C."/>
            <person name="Klopp C."/>
            <person name="Donnadieu C."/>
            <person name="Jouanno E."/>
            <person name="Avarre J.-C."/>
            <person name="Campet M."/>
            <person name="Ha T."/>
            <person name="Dugue R."/>
            <person name="Lampietro C."/>
            <person name="Louis A."/>
            <person name="Herpin A."/>
            <person name="Echchiki A."/>
            <person name="Berthelot C."/>
            <person name="Parey E."/>
            <person name="Roest-Crollius H."/>
            <person name="Braasch I."/>
            <person name="Postlethwait J.H."/>
            <person name="Bobe J."/>
            <person name="Montfort J."/>
            <person name="Bouchez O."/>
            <person name="Begum T."/>
            <person name="Schartl M."/>
            <person name="Gustiano R."/>
            <person name="Guiguen Y."/>
        </authorList>
    </citation>
    <scope>NUCLEOTIDE SEQUENCE</scope>
    <source>
        <strain evidence="1">Pdj_M5554</strain>
    </source>
</reference>
<keyword evidence="2" id="KW-1185">Reference proteome</keyword>
<organism evidence="1 2">
    <name type="scientific">Pangasius djambal</name>
    <dbReference type="NCBI Taxonomy" id="1691987"/>
    <lineage>
        <taxon>Eukaryota</taxon>
        <taxon>Metazoa</taxon>
        <taxon>Chordata</taxon>
        <taxon>Craniata</taxon>
        <taxon>Vertebrata</taxon>
        <taxon>Euteleostomi</taxon>
        <taxon>Actinopterygii</taxon>
        <taxon>Neopterygii</taxon>
        <taxon>Teleostei</taxon>
        <taxon>Ostariophysi</taxon>
        <taxon>Siluriformes</taxon>
        <taxon>Pangasiidae</taxon>
        <taxon>Pangasius</taxon>
    </lineage>
</organism>
<dbReference type="EMBL" id="CM041000">
    <property type="protein sequence ID" value="MCJ8748070.1"/>
    <property type="molecule type" value="Genomic_DNA"/>
</dbReference>
<evidence type="ECO:0000313" key="2">
    <source>
        <dbReference type="Proteomes" id="UP000830395"/>
    </source>
</evidence>
<name>A0ACC5ZK79_9TELE</name>
<proteinExistence type="predicted"/>
<comment type="caution">
    <text evidence="1">The sequence shown here is derived from an EMBL/GenBank/DDBJ whole genome shotgun (WGS) entry which is preliminary data.</text>
</comment>
<dbReference type="Proteomes" id="UP000830395">
    <property type="component" value="Chromosome 26"/>
</dbReference>
<protein>
    <submittedName>
        <fullName evidence="1">Uncharacterized protein</fullName>
    </submittedName>
</protein>
<accession>A0ACC5ZK79</accession>
<gene>
    <name evidence="1" type="ORF">PDJAM_G00160760</name>
</gene>